<dbReference type="GO" id="GO:0006168">
    <property type="term" value="P:adenine salvage"/>
    <property type="evidence" value="ECO:0007669"/>
    <property type="project" value="InterPro"/>
</dbReference>
<keyword evidence="7 11" id="KW-0963">Cytoplasm</keyword>
<comment type="catalytic activity">
    <reaction evidence="1 11">
        <text>AMP + diphosphate = 5-phospho-alpha-D-ribose 1-diphosphate + adenine</text>
        <dbReference type="Rhea" id="RHEA:16609"/>
        <dbReference type="ChEBI" id="CHEBI:16708"/>
        <dbReference type="ChEBI" id="CHEBI:33019"/>
        <dbReference type="ChEBI" id="CHEBI:58017"/>
        <dbReference type="ChEBI" id="CHEBI:456215"/>
        <dbReference type="EC" id="2.4.2.7"/>
    </reaction>
</comment>
<evidence type="ECO:0000256" key="2">
    <source>
        <dbReference type="ARBA" id="ARBA00003968"/>
    </source>
</evidence>
<keyword evidence="10 11" id="KW-0660">Purine salvage</keyword>
<dbReference type="AlphaFoldDB" id="A0A023WTK3"/>
<comment type="function">
    <text evidence="2 11">Catalyzes a salvage reaction resulting in the formation of AMP, that is energically less costly than de novo synthesis.</text>
</comment>
<evidence type="ECO:0000256" key="6">
    <source>
        <dbReference type="ARBA" id="ARBA00011893"/>
    </source>
</evidence>
<evidence type="ECO:0000256" key="8">
    <source>
        <dbReference type="ARBA" id="ARBA00022676"/>
    </source>
</evidence>
<dbReference type="GO" id="GO:0016208">
    <property type="term" value="F:AMP binding"/>
    <property type="evidence" value="ECO:0007669"/>
    <property type="project" value="TreeGrafter"/>
</dbReference>
<name>A0A023WTK3_STUST</name>
<dbReference type="PANTHER" id="PTHR32315">
    <property type="entry name" value="ADENINE PHOSPHORIBOSYLTRANSFERASE"/>
    <property type="match status" value="1"/>
</dbReference>
<evidence type="ECO:0000256" key="4">
    <source>
        <dbReference type="ARBA" id="ARBA00004659"/>
    </source>
</evidence>
<proteinExistence type="inferred from homology"/>
<dbReference type="PATRIC" id="fig|316.97.peg.2577"/>
<protein>
    <recommendedName>
        <fullName evidence="6 11">Adenine phosphoribosyltransferase</fullName>
        <shortName evidence="11">APRT</shortName>
        <ecNumber evidence="6 11">2.4.2.7</ecNumber>
    </recommendedName>
</protein>
<sequence length="182" mass="20035">MIFDEFSIKTLIRPVQNFPQPGVVFRDITPLFQSPKALRMVADSFIQRYVEADFTHIGALDARGFLVGSILAYELNKPLVLFRKQGKLPADVLSQAYCTEYGEAHLEIHADSLCEGDSVLLFDDLIATGGTLLAAAQLVRRMRANIHEAAAIIDLPELGGSQKLQDIGIPTFTLTAFALSDR</sequence>
<dbReference type="PANTHER" id="PTHR32315:SF3">
    <property type="entry name" value="ADENINE PHOSPHORIBOSYLTRANSFERASE"/>
    <property type="match status" value="1"/>
</dbReference>
<comment type="subcellular location">
    <subcellularLocation>
        <location evidence="3 11">Cytoplasm</location>
    </subcellularLocation>
</comment>
<dbReference type="SUPFAM" id="SSF53271">
    <property type="entry name" value="PRTase-like"/>
    <property type="match status" value="1"/>
</dbReference>
<dbReference type="FunFam" id="3.40.50.2020:FF:000021">
    <property type="entry name" value="Adenine phosphoribosyltransferase"/>
    <property type="match status" value="1"/>
</dbReference>
<dbReference type="KEGG" id="pstu:UIB01_12885"/>
<evidence type="ECO:0000256" key="9">
    <source>
        <dbReference type="ARBA" id="ARBA00022679"/>
    </source>
</evidence>
<dbReference type="InterPro" id="IPR000836">
    <property type="entry name" value="PRTase_dom"/>
</dbReference>
<dbReference type="EC" id="2.4.2.7" evidence="6 11"/>
<dbReference type="GO" id="GO:0002055">
    <property type="term" value="F:adenine binding"/>
    <property type="evidence" value="ECO:0007669"/>
    <property type="project" value="TreeGrafter"/>
</dbReference>
<keyword evidence="8 11" id="KW-0328">Glycosyltransferase</keyword>
<keyword evidence="9 11" id="KW-0808">Transferase</keyword>
<organism evidence="13 14">
    <name type="scientific">Stutzerimonas stutzeri</name>
    <name type="common">Pseudomonas stutzeri</name>
    <dbReference type="NCBI Taxonomy" id="316"/>
    <lineage>
        <taxon>Bacteria</taxon>
        <taxon>Pseudomonadati</taxon>
        <taxon>Pseudomonadota</taxon>
        <taxon>Gammaproteobacteria</taxon>
        <taxon>Pseudomonadales</taxon>
        <taxon>Pseudomonadaceae</taxon>
        <taxon>Stutzerimonas</taxon>
    </lineage>
</organism>
<dbReference type="GO" id="GO:0006166">
    <property type="term" value="P:purine ribonucleoside salvage"/>
    <property type="evidence" value="ECO:0007669"/>
    <property type="project" value="UniProtKB-UniRule"/>
</dbReference>
<dbReference type="GO" id="GO:0003999">
    <property type="term" value="F:adenine phosphoribosyltransferase activity"/>
    <property type="evidence" value="ECO:0007669"/>
    <property type="project" value="UniProtKB-UniRule"/>
</dbReference>
<gene>
    <name evidence="11" type="primary">apt</name>
    <name evidence="13" type="ORF">UIB01_12885</name>
</gene>
<accession>A0A023WTK3</accession>
<reference evidence="13 14" key="1">
    <citation type="submission" date="2014-03" db="EMBL/GenBank/DDBJ databases">
        <title>Complete genome sequence of Pseudomonas stutzeri 19SMN4.</title>
        <authorList>
            <person name="Brunet-Galmes I."/>
            <person name="Nogales B."/>
            <person name="Busquets A."/>
            <person name="Pena A."/>
            <person name="Gomila M."/>
            <person name="Garcia-Valdes E."/>
            <person name="Lalucat J."/>
            <person name="Bennasar A."/>
            <person name="Bosch R."/>
        </authorList>
    </citation>
    <scope>NUCLEOTIDE SEQUENCE [LARGE SCALE GENOMIC DNA]</scope>
    <source>
        <strain evidence="13 14">19SMN4</strain>
    </source>
</reference>
<dbReference type="GO" id="GO:0005737">
    <property type="term" value="C:cytoplasm"/>
    <property type="evidence" value="ECO:0007669"/>
    <property type="project" value="UniProtKB-SubCell"/>
</dbReference>
<feature type="domain" description="Phosphoribosyltransferase" evidence="12">
    <location>
        <begin position="33"/>
        <end position="156"/>
    </location>
</feature>
<comment type="subunit">
    <text evidence="11">Homodimer.</text>
</comment>
<dbReference type="OrthoDB" id="9803963at2"/>
<dbReference type="CDD" id="cd06223">
    <property type="entry name" value="PRTases_typeI"/>
    <property type="match status" value="1"/>
</dbReference>
<dbReference type="UniPathway" id="UPA00588">
    <property type="reaction ID" value="UER00646"/>
</dbReference>
<evidence type="ECO:0000256" key="7">
    <source>
        <dbReference type="ARBA" id="ARBA00022490"/>
    </source>
</evidence>
<evidence type="ECO:0000313" key="13">
    <source>
        <dbReference type="EMBL" id="AHY43326.1"/>
    </source>
</evidence>
<comment type="pathway">
    <text evidence="4 11">Purine metabolism; AMP biosynthesis via salvage pathway; AMP from adenine: step 1/1.</text>
</comment>
<dbReference type="Gene3D" id="3.40.50.2020">
    <property type="match status" value="1"/>
</dbReference>
<dbReference type="Pfam" id="PF00156">
    <property type="entry name" value="Pribosyltran"/>
    <property type="match status" value="1"/>
</dbReference>
<comment type="similarity">
    <text evidence="5 11">Belongs to the purine/pyrimidine phosphoribosyltransferase family.</text>
</comment>
<dbReference type="InterPro" id="IPR029057">
    <property type="entry name" value="PRTase-like"/>
</dbReference>
<evidence type="ECO:0000256" key="5">
    <source>
        <dbReference type="ARBA" id="ARBA00008391"/>
    </source>
</evidence>
<evidence type="ECO:0000313" key="14">
    <source>
        <dbReference type="Proteomes" id="UP000025238"/>
    </source>
</evidence>
<evidence type="ECO:0000256" key="1">
    <source>
        <dbReference type="ARBA" id="ARBA00000868"/>
    </source>
</evidence>
<dbReference type="Proteomes" id="UP000025238">
    <property type="component" value="Chromosome"/>
</dbReference>
<evidence type="ECO:0000259" key="12">
    <source>
        <dbReference type="Pfam" id="PF00156"/>
    </source>
</evidence>
<dbReference type="NCBIfam" id="NF002634">
    <property type="entry name" value="PRK02304.1-3"/>
    <property type="match status" value="1"/>
</dbReference>
<evidence type="ECO:0000256" key="10">
    <source>
        <dbReference type="ARBA" id="ARBA00022726"/>
    </source>
</evidence>
<dbReference type="InterPro" id="IPR005764">
    <property type="entry name" value="Ade_phspho_trans"/>
</dbReference>
<evidence type="ECO:0000256" key="3">
    <source>
        <dbReference type="ARBA" id="ARBA00004496"/>
    </source>
</evidence>
<dbReference type="NCBIfam" id="TIGR01090">
    <property type="entry name" value="apt"/>
    <property type="match status" value="1"/>
</dbReference>
<evidence type="ECO:0000256" key="11">
    <source>
        <dbReference type="HAMAP-Rule" id="MF_00004"/>
    </source>
</evidence>
<dbReference type="InterPro" id="IPR050054">
    <property type="entry name" value="UPRTase/APRTase"/>
</dbReference>
<dbReference type="GO" id="GO:0044209">
    <property type="term" value="P:AMP salvage"/>
    <property type="evidence" value="ECO:0007669"/>
    <property type="project" value="UniProtKB-UniRule"/>
</dbReference>
<dbReference type="EMBL" id="CP007509">
    <property type="protein sequence ID" value="AHY43326.1"/>
    <property type="molecule type" value="Genomic_DNA"/>
</dbReference>
<dbReference type="HAMAP" id="MF_00004">
    <property type="entry name" value="Aden_phosphoribosyltr"/>
    <property type="match status" value="1"/>
</dbReference>
<dbReference type="NCBIfam" id="NF002636">
    <property type="entry name" value="PRK02304.1-5"/>
    <property type="match status" value="1"/>
</dbReference>